<accession>A0A2P1QXX1</accession>
<name>A0A2P1QXX1_9LEPT</name>
<organism evidence="1 2">
    <name type="scientific">Leptospira santarosai</name>
    <dbReference type="NCBI Taxonomy" id="28183"/>
    <lineage>
        <taxon>Bacteria</taxon>
        <taxon>Pseudomonadati</taxon>
        <taxon>Spirochaetota</taxon>
        <taxon>Spirochaetia</taxon>
        <taxon>Leptospirales</taxon>
        <taxon>Leptospiraceae</taxon>
        <taxon>Leptospira</taxon>
    </lineage>
</organism>
<evidence type="ECO:0000313" key="2">
    <source>
        <dbReference type="Proteomes" id="UP000033961"/>
    </source>
</evidence>
<sequence>MEYFDRVVFNNSLLVFFPKVISSHDMLLHVSPLGYYEAREYIHNRSENFGCIFLDRKRNVGEHRGHKCILHNSSIEDKMTAKPIDCSFLTCTPSMDVINPLNTESNLWFASLDHHFPKSKERFAQLCPGIPN</sequence>
<dbReference type="AlphaFoldDB" id="A0A2P1QXX1"/>
<dbReference type="Proteomes" id="UP000033961">
    <property type="component" value="Chromosome I"/>
</dbReference>
<reference evidence="1 2" key="1">
    <citation type="journal article" date="2015" name="Genome Announc.">
        <title>Draft Genome Sequences of Leptospira santarosai Strains U160, U164, and U233, Isolated from Asymptomatic Cattle.</title>
        <authorList>
            <person name="Kremer F.S."/>
            <person name="Eslabao M.R."/>
            <person name="Provisor M."/>
            <person name="Woloski R.D."/>
            <person name="Ramires O.V."/>
            <person name="Moreno L.Z."/>
            <person name="Moreno A.M."/>
            <person name="Hamond C."/>
            <person name="Lilenbaum W."/>
            <person name="Dellagostin O.A."/>
        </authorList>
    </citation>
    <scope>NUCLEOTIDE SEQUENCE [LARGE SCALE GENOMIC DNA]</scope>
    <source>
        <strain evidence="1 2">U160</strain>
    </source>
</reference>
<proteinExistence type="predicted"/>
<gene>
    <name evidence="1" type="ORF">XB16_3473</name>
</gene>
<protein>
    <submittedName>
        <fullName evidence="1">Uncharacterized protein</fullName>
    </submittedName>
</protein>
<evidence type="ECO:0000313" key="1">
    <source>
        <dbReference type="EMBL" id="AVQ13755.1"/>
    </source>
</evidence>
<dbReference type="EMBL" id="CP027843">
    <property type="protein sequence ID" value="AVQ13755.1"/>
    <property type="molecule type" value="Genomic_DNA"/>
</dbReference>